<dbReference type="Proteomes" id="UP001302367">
    <property type="component" value="Chromosome 6"/>
</dbReference>
<keyword evidence="2" id="KW-1185">Reference proteome</keyword>
<dbReference type="RefSeq" id="XP_065459290.1">
    <property type="nucleotide sequence ID" value="XM_065603218.1"/>
</dbReference>
<dbReference type="GeneID" id="90644594"/>
<evidence type="ECO:0000313" key="2">
    <source>
        <dbReference type="Proteomes" id="UP001302367"/>
    </source>
</evidence>
<evidence type="ECO:0000313" key="1">
    <source>
        <dbReference type="EMBL" id="WPB05162.1"/>
    </source>
</evidence>
<proteinExistence type="predicted"/>
<protein>
    <submittedName>
        <fullName evidence="1">Uncharacterized protein</fullName>
    </submittedName>
</protein>
<name>A0ABZ0P0D8_CERBT</name>
<dbReference type="PROSITE" id="PS51257">
    <property type="entry name" value="PROKAR_LIPOPROTEIN"/>
    <property type="match status" value="1"/>
</dbReference>
<reference evidence="1 2" key="1">
    <citation type="submission" date="2023-09" db="EMBL/GenBank/DDBJ databases">
        <title>Complete-Gapless Cercospora beticola genome.</title>
        <authorList>
            <person name="Wyatt N.A."/>
            <person name="Spanner R.E."/>
            <person name="Bolton M.D."/>
        </authorList>
    </citation>
    <scope>NUCLEOTIDE SEQUENCE [LARGE SCALE GENOMIC DNA]</scope>
    <source>
        <strain evidence="1">Cb09-40</strain>
    </source>
</reference>
<organism evidence="1 2">
    <name type="scientific">Cercospora beticola</name>
    <name type="common">Sugarbeet leaf spot fungus</name>
    <dbReference type="NCBI Taxonomy" id="122368"/>
    <lineage>
        <taxon>Eukaryota</taxon>
        <taxon>Fungi</taxon>
        <taxon>Dikarya</taxon>
        <taxon>Ascomycota</taxon>
        <taxon>Pezizomycotina</taxon>
        <taxon>Dothideomycetes</taxon>
        <taxon>Dothideomycetidae</taxon>
        <taxon>Mycosphaerellales</taxon>
        <taxon>Mycosphaerellaceae</taxon>
        <taxon>Cercospora</taxon>
    </lineage>
</organism>
<sequence length="87" mass="9470">MRQAQRRASVYLQALGSCELAKGAALHYFGGEAAAPPDKLRPNGSVAARTTIALHRQIEGPSSNAVVFLHQHYSRPNSRKYPGLRTV</sequence>
<gene>
    <name evidence="1" type="ORF">RHO25_009812</name>
</gene>
<dbReference type="EMBL" id="CP134189">
    <property type="protein sequence ID" value="WPB05162.1"/>
    <property type="molecule type" value="Genomic_DNA"/>
</dbReference>
<accession>A0ABZ0P0D8</accession>